<evidence type="ECO:0000256" key="1">
    <source>
        <dbReference type="ARBA" id="ARBA00010243"/>
    </source>
</evidence>
<dbReference type="InterPro" id="IPR046778">
    <property type="entry name" value="UPF0758_N"/>
</dbReference>
<evidence type="ECO:0000313" key="10">
    <source>
        <dbReference type="Proteomes" id="UP000070467"/>
    </source>
</evidence>
<gene>
    <name evidence="9" type="ORF">HMPREF1871_00571</name>
</gene>
<dbReference type="Gene3D" id="3.40.140.10">
    <property type="entry name" value="Cytidine Deaminase, domain 2"/>
    <property type="match status" value="1"/>
</dbReference>
<dbReference type="EMBL" id="LSDB01000019">
    <property type="protein sequence ID" value="KXB58235.1"/>
    <property type="molecule type" value="Genomic_DNA"/>
</dbReference>
<evidence type="ECO:0000256" key="4">
    <source>
        <dbReference type="ARBA" id="ARBA00022801"/>
    </source>
</evidence>
<accession>A0ABR5TM51</accession>
<evidence type="ECO:0000259" key="8">
    <source>
        <dbReference type="PROSITE" id="PS50249"/>
    </source>
</evidence>
<sequence>MDNLKIKDFAIEERPREKLLKYGAKNLLDKELLAILLRTGTKELNVIKLAEKILKDVGGIKNLSDTTINELIKYDGVGKVKAINLLASIEFAKRVFKQEINEKITCKNPSIIANYLRYNLINLKQEIFLAIDIDSKGKIIEEREVFKGKVSSSEIHPREIYKNSIKNSASSIICVHNHPSGIATPSIKDIQSTKSLIEASNLLGITFLDHIVIAKEGFCSILKFLKILKENNLNSKNLNVETVNYIIKKYNLIEKY</sequence>
<keyword evidence="4" id="KW-0378">Hydrolase</keyword>
<dbReference type="CDD" id="cd08071">
    <property type="entry name" value="MPN_DUF2466"/>
    <property type="match status" value="1"/>
</dbReference>
<dbReference type="SUPFAM" id="SSF47781">
    <property type="entry name" value="RuvA domain 2-like"/>
    <property type="match status" value="1"/>
</dbReference>
<keyword evidence="10" id="KW-1185">Reference proteome</keyword>
<feature type="domain" description="MPN" evidence="8">
    <location>
        <begin position="105"/>
        <end position="227"/>
    </location>
</feature>
<dbReference type="PANTHER" id="PTHR30471">
    <property type="entry name" value="DNA REPAIR PROTEIN RADC"/>
    <property type="match status" value="1"/>
</dbReference>
<dbReference type="Proteomes" id="UP000070467">
    <property type="component" value="Unassembled WGS sequence"/>
</dbReference>
<proteinExistence type="inferred from homology"/>
<dbReference type="RefSeq" id="WP_066129818.1">
    <property type="nucleotide sequence ID" value="NZ_KQ959872.1"/>
</dbReference>
<protein>
    <submittedName>
        <fullName evidence="9">DNA repair protein RadC</fullName>
    </submittedName>
</protein>
<dbReference type="Pfam" id="PF20582">
    <property type="entry name" value="UPF0758_N"/>
    <property type="match status" value="1"/>
</dbReference>
<dbReference type="Pfam" id="PF04002">
    <property type="entry name" value="RadC"/>
    <property type="match status" value="1"/>
</dbReference>
<organism evidence="9 10">
    <name type="scientific">Gemelliphila asaccharolytica</name>
    <dbReference type="NCBI Taxonomy" id="502393"/>
    <lineage>
        <taxon>Bacteria</taxon>
        <taxon>Bacillati</taxon>
        <taxon>Bacillota</taxon>
        <taxon>Bacilli</taxon>
        <taxon>Bacillales</taxon>
        <taxon>Gemellaceae</taxon>
        <taxon>Gemelliphila</taxon>
    </lineage>
</organism>
<dbReference type="InterPro" id="IPR020891">
    <property type="entry name" value="UPF0758_CS"/>
</dbReference>
<dbReference type="InterPro" id="IPR010994">
    <property type="entry name" value="RuvA_2-like"/>
</dbReference>
<keyword evidence="2" id="KW-0645">Protease</keyword>
<dbReference type="NCBIfam" id="TIGR00608">
    <property type="entry name" value="radc"/>
    <property type="match status" value="1"/>
</dbReference>
<reference evidence="9 10" key="1">
    <citation type="submission" date="2016-01" db="EMBL/GenBank/DDBJ databases">
        <authorList>
            <person name="Mitreva M."/>
            <person name="Pepin K.H."/>
            <person name="Mihindukulasuriya K.A."/>
            <person name="Fulton R."/>
            <person name="Fronick C."/>
            <person name="O'Laughlin M."/>
            <person name="Miner T."/>
            <person name="Herter B."/>
            <person name="Rosa B.A."/>
            <person name="Cordes M."/>
            <person name="Tomlinson C."/>
            <person name="Wollam A."/>
            <person name="Palsikar V.B."/>
            <person name="Mardis E.R."/>
            <person name="Wilson R.K."/>
        </authorList>
    </citation>
    <scope>NUCLEOTIDE SEQUENCE [LARGE SCALE GENOMIC DNA]</scope>
    <source>
        <strain evidence="9 10">KA00071</strain>
    </source>
</reference>
<keyword evidence="3" id="KW-0479">Metal-binding</keyword>
<comment type="caution">
    <text evidence="9">The sequence shown here is derived from an EMBL/GenBank/DDBJ whole genome shotgun (WGS) entry which is preliminary data.</text>
</comment>
<evidence type="ECO:0000313" key="9">
    <source>
        <dbReference type="EMBL" id="KXB58235.1"/>
    </source>
</evidence>
<keyword evidence="6" id="KW-0482">Metalloprotease</keyword>
<comment type="similarity">
    <text evidence="1 7">Belongs to the UPF0758 family.</text>
</comment>
<dbReference type="InterPro" id="IPR001405">
    <property type="entry name" value="UPF0758"/>
</dbReference>
<keyword evidence="5" id="KW-0862">Zinc</keyword>
<evidence type="ECO:0000256" key="2">
    <source>
        <dbReference type="ARBA" id="ARBA00022670"/>
    </source>
</evidence>
<dbReference type="NCBIfam" id="NF000642">
    <property type="entry name" value="PRK00024.1"/>
    <property type="match status" value="1"/>
</dbReference>
<evidence type="ECO:0000256" key="6">
    <source>
        <dbReference type="ARBA" id="ARBA00023049"/>
    </source>
</evidence>
<dbReference type="InterPro" id="IPR025657">
    <property type="entry name" value="RadC_JAB"/>
</dbReference>
<dbReference type="PANTHER" id="PTHR30471:SF3">
    <property type="entry name" value="UPF0758 PROTEIN YEES-RELATED"/>
    <property type="match status" value="1"/>
</dbReference>
<evidence type="ECO:0000256" key="7">
    <source>
        <dbReference type="RuleBase" id="RU003797"/>
    </source>
</evidence>
<dbReference type="InterPro" id="IPR037518">
    <property type="entry name" value="MPN"/>
</dbReference>
<evidence type="ECO:0000256" key="5">
    <source>
        <dbReference type="ARBA" id="ARBA00022833"/>
    </source>
</evidence>
<dbReference type="PROSITE" id="PS50249">
    <property type="entry name" value="MPN"/>
    <property type="match status" value="1"/>
</dbReference>
<evidence type="ECO:0000256" key="3">
    <source>
        <dbReference type="ARBA" id="ARBA00022723"/>
    </source>
</evidence>
<dbReference type="PROSITE" id="PS01302">
    <property type="entry name" value="UPF0758"/>
    <property type="match status" value="1"/>
</dbReference>
<name>A0ABR5TM51_9BACL</name>